<accession>A0ACB8RPN7</accession>
<dbReference type="EMBL" id="MU275947">
    <property type="protein sequence ID" value="KAI0045601.1"/>
    <property type="molecule type" value="Genomic_DNA"/>
</dbReference>
<proteinExistence type="predicted"/>
<protein>
    <submittedName>
        <fullName evidence="1">Lysophospholipase I</fullName>
    </submittedName>
</protein>
<sequence>MLIHGLGGSPSNWGPIVTSFQGDPELQHVKWELPQAPLLPVTANGGAVMPAWFDILSFDFNTEEDKAGMLRSLRSIDAFAAAEVAAGIPSERIVIAGFSQGGGMSILAGMTSARRYAGVSGLSARRAKLRQMRSEHATTLPVFWGHGTRDPLISFELGVSSAAFLRDELGVPTTTLQSADLRGIAFNEYRGLVHAVDDRELDDLRGWMQRVIPQMTALGS</sequence>
<reference evidence="1" key="1">
    <citation type="submission" date="2021-02" db="EMBL/GenBank/DDBJ databases">
        <authorList>
            <consortium name="DOE Joint Genome Institute"/>
            <person name="Ahrendt S."/>
            <person name="Looney B.P."/>
            <person name="Miyauchi S."/>
            <person name="Morin E."/>
            <person name="Drula E."/>
            <person name="Courty P.E."/>
            <person name="Chicoki N."/>
            <person name="Fauchery L."/>
            <person name="Kohler A."/>
            <person name="Kuo A."/>
            <person name="Labutti K."/>
            <person name="Pangilinan J."/>
            <person name="Lipzen A."/>
            <person name="Riley R."/>
            <person name="Andreopoulos W."/>
            <person name="He G."/>
            <person name="Johnson J."/>
            <person name="Barry K.W."/>
            <person name="Grigoriev I.V."/>
            <person name="Nagy L."/>
            <person name="Hibbett D."/>
            <person name="Henrissat B."/>
            <person name="Matheny P.B."/>
            <person name="Labbe J."/>
            <person name="Martin F."/>
        </authorList>
    </citation>
    <scope>NUCLEOTIDE SEQUENCE</scope>
    <source>
        <strain evidence="1">FP105234-sp</strain>
    </source>
</reference>
<name>A0ACB8RPN7_9AGAM</name>
<comment type="caution">
    <text evidence="1">The sequence shown here is derived from an EMBL/GenBank/DDBJ whole genome shotgun (WGS) entry which is preliminary data.</text>
</comment>
<dbReference type="Proteomes" id="UP000814033">
    <property type="component" value="Unassembled WGS sequence"/>
</dbReference>
<reference evidence="1" key="2">
    <citation type="journal article" date="2022" name="New Phytol.">
        <title>Evolutionary transition to the ectomycorrhizal habit in the genomes of a hyperdiverse lineage of mushroom-forming fungi.</title>
        <authorList>
            <person name="Looney B."/>
            <person name="Miyauchi S."/>
            <person name="Morin E."/>
            <person name="Drula E."/>
            <person name="Courty P.E."/>
            <person name="Kohler A."/>
            <person name="Kuo A."/>
            <person name="LaButti K."/>
            <person name="Pangilinan J."/>
            <person name="Lipzen A."/>
            <person name="Riley R."/>
            <person name="Andreopoulos W."/>
            <person name="He G."/>
            <person name="Johnson J."/>
            <person name="Nolan M."/>
            <person name="Tritt A."/>
            <person name="Barry K.W."/>
            <person name="Grigoriev I.V."/>
            <person name="Nagy L.G."/>
            <person name="Hibbett D."/>
            <person name="Henrissat B."/>
            <person name="Matheny P.B."/>
            <person name="Labbe J."/>
            <person name="Martin F.M."/>
        </authorList>
    </citation>
    <scope>NUCLEOTIDE SEQUENCE</scope>
    <source>
        <strain evidence="1">FP105234-sp</strain>
    </source>
</reference>
<organism evidence="1 2">
    <name type="scientific">Auriscalpium vulgare</name>
    <dbReference type="NCBI Taxonomy" id="40419"/>
    <lineage>
        <taxon>Eukaryota</taxon>
        <taxon>Fungi</taxon>
        <taxon>Dikarya</taxon>
        <taxon>Basidiomycota</taxon>
        <taxon>Agaricomycotina</taxon>
        <taxon>Agaricomycetes</taxon>
        <taxon>Russulales</taxon>
        <taxon>Auriscalpiaceae</taxon>
        <taxon>Auriscalpium</taxon>
    </lineage>
</organism>
<evidence type="ECO:0000313" key="1">
    <source>
        <dbReference type="EMBL" id="KAI0045601.1"/>
    </source>
</evidence>
<keyword evidence="2" id="KW-1185">Reference proteome</keyword>
<gene>
    <name evidence="1" type="ORF">FA95DRAFT_1521370</name>
</gene>
<evidence type="ECO:0000313" key="2">
    <source>
        <dbReference type="Proteomes" id="UP000814033"/>
    </source>
</evidence>